<dbReference type="Pfam" id="PF06749">
    <property type="entry name" value="DUF1218"/>
    <property type="match status" value="1"/>
</dbReference>
<accession>A0AAV2CIB0</accession>
<evidence type="ECO:0000313" key="2">
    <source>
        <dbReference type="Proteomes" id="UP001497516"/>
    </source>
</evidence>
<dbReference type="Proteomes" id="UP001497516">
    <property type="component" value="Chromosome 1"/>
</dbReference>
<reference evidence="1 2" key="1">
    <citation type="submission" date="2024-04" db="EMBL/GenBank/DDBJ databases">
        <authorList>
            <person name="Fracassetti M."/>
        </authorList>
    </citation>
    <scope>NUCLEOTIDE SEQUENCE [LARGE SCALE GENOMIC DNA]</scope>
</reference>
<dbReference type="InterPro" id="IPR009606">
    <property type="entry name" value="DEAL/Modifying_wall_lignin1/2"/>
</dbReference>
<organism evidence="1 2">
    <name type="scientific">Linum trigynum</name>
    <dbReference type="NCBI Taxonomy" id="586398"/>
    <lineage>
        <taxon>Eukaryota</taxon>
        <taxon>Viridiplantae</taxon>
        <taxon>Streptophyta</taxon>
        <taxon>Embryophyta</taxon>
        <taxon>Tracheophyta</taxon>
        <taxon>Spermatophyta</taxon>
        <taxon>Magnoliopsida</taxon>
        <taxon>eudicotyledons</taxon>
        <taxon>Gunneridae</taxon>
        <taxon>Pentapetalae</taxon>
        <taxon>rosids</taxon>
        <taxon>fabids</taxon>
        <taxon>Malpighiales</taxon>
        <taxon>Linaceae</taxon>
        <taxon>Linum</taxon>
    </lineage>
</organism>
<dbReference type="EMBL" id="OZ034813">
    <property type="protein sequence ID" value="CAL1355546.1"/>
    <property type="molecule type" value="Genomic_DNA"/>
</dbReference>
<proteinExistence type="predicted"/>
<sequence length="87" mass="9568">MRERKTAFLGAEACLLVGSVKNAQRNDYRFIFREDARCETLRIGVFQGGAAFILVSSFASKLNAYWSEEEEEGAGANEGNPGAYTPI</sequence>
<keyword evidence="2" id="KW-1185">Reference proteome</keyword>
<dbReference type="AlphaFoldDB" id="A0AAV2CIB0"/>
<evidence type="ECO:0000313" key="1">
    <source>
        <dbReference type="EMBL" id="CAL1355546.1"/>
    </source>
</evidence>
<name>A0AAV2CIB0_9ROSI</name>
<gene>
    <name evidence="1" type="ORF">LTRI10_LOCUS3301</name>
</gene>
<protein>
    <submittedName>
        <fullName evidence="1">Uncharacterized protein</fullName>
    </submittedName>
</protein>